<name>A0AAD8ANY6_BIOPF</name>
<proteinExistence type="predicted"/>
<gene>
    <name evidence="2" type="ORF">Bpfe_030833</name>
</gene>
<organism evidence="2 3">
    <name type="scientific">Biomphalaria pfeifferi</name>
    <name type="common">Bloodfluke planorb</name>
    <name type="synonym">Freshwater snail</name>
    <dbReference type="NCBI Taxonomy" id="112525"/>
    <lineage>
        <taxon>Eukaryota</taxon>
        <taxon>Metazoa</taxon>
        <taxon>Spiralia</taxon>
        <taxon>Lophotrochozoa</taxon>
        <taxon>Mollusca</taxon>
        <taxon>Gastropoda</taxon>
        <taxon>Heterobranchia</taxon>
        <taxon>Euthyneura</taxon>
        <taxon>Panpulmonata</taxon>
        <taxon>Hygrophila</taxon>
        <taxon>Lymnaeoidea</taxon>
        <taxon>Planorbidae</taxon>
        <taxon>Biomphalaria</taxon>
    </lineage>
</organism>
<dbReference type="AlphaFoldDB" id="A0AAD8ANY6"/>
<reference evidence="2" key="2">
    <citation type="submission" date="2023-04" db="EMBL/GenBank/DDBJ databases">
        <authorList>
            <person name="Bu L."/>
            <person name="Lu L."/>
            <person name="Laidemitt M.R."/>
            <person name="Zhang S.M."/>
            <person name="Mutuku M."/>
            <person name="Mkoji G."/>
            <person name="Steinauer M."/>
            <person name="Loker E.S."/>
        </authorList>
    </citation>
    <scope>NUCLEOTIDE SEQUENCE</scope>
    <source>
        <strain evidence="2">KasaAsao</strain>
        <tissue evidence="2">Whole Snail</tissue>
    </source>
</reference>
<comment type="caution">
    <text evidence="2">The sequence shown here is derived from an EMBL/GenBank/DDBJ whole genome shotgun (WGS) entry which is preliminary data.</text>
</comment>
<dbReference type="EMBL" id="JASAOG010000409">
    <property type="protein sequence ID" value="KAK0039734.1"/>
    <property type="molecule type" value="Genomic_DNA"/>
</dbReference>
<feature type="region of interest" description="Disordered" evidence="1">
    <location>
        <begin position="1"/>
        <end position="26"/>
    </location>
</feature>
<evidence type="ECO:0000256" key="1">
    <source>
        <dbReference type="SAM" id="MobiDB-lite"/>
    </source>
</evidence>
<evidence type="ECO:0000313" key="2">
    <source>
        <dbReference type="EMBL" id="KAK0039734.1"/>
    </source>
</evidence>
<protein>
    <submittedName>
        <fullName evidence="2">Uncharacterized protein</fullName>
    </submittedName>
</protein>
<sequence length="75" mass="8226">MKQDHIQNPPFRNMLIPQGGGKGKEGELKLDQLSVCSSGTEMQMVKKKPLLPPPPPQVSGQCLPGIKTMVRSCHF</sequence>
<dbReference type="Proteomes" id="UP001233172">
    <property type="component" value="Unassembled WGS sequence"/>
</dbReference>
<evidence type="ECO:0000313" key="3">
    <source>
        <dbReference type="Proteomes" id="UP001233172"/>
    </source>
</evidence>
<keyword evidence="3" id="KW-1185">Reference proteome</keyword>
<reference evidence="2" key="1">
    <citation type="journal article" date="2023" name="PLoS Negl. Trop. Dis.">
        <title>A genome sequence for Biomphalaria pfeifferi, the major vector snail for the human-infecting parasite Schistosoma mansoni.</title>
        <authorList>
            <person name="Bu L."/>
            <person name="Lu L."/>
            <person name="Laidemitt M.R."/>
            <person name="Zhang S.M."/>
            <person name="Mutuku M."/>
            <person name="Mkoji G."/>
            <person name="Steinauer M."/>
            <person name="Loker E.S."/>
        </authorList>
    </citation>
    <scope>NUCLEOTIDE SEQUENCE</scope>
    <source>
        <strain evidence="2">KasaAsao</strain>
    </source>
</reference>
<accession>A0AAD8ANY6</accession>